<dbReference type="SUPFAM" id="SSF90123">
    <property type="entry name" value="ABC transporter transmembrane region"/>
    <property type="match status" value="1"/>
</dbReference>
<keyword evidence="5" id="KW-0067">ATP-binding</keyword>
<evidence type="ECO:0000313" key="13">
    <source>
        <dbReference type="Proteomes" id="UP000785613"/>
    </source>
</evidence>
<evidence type="ECO:0000256" key="5">
    <source>
        <dbReference type="ARBA" id="ARBA00022840"/>
    </source>
</evidence>
<dbReference type="Gene3D" id="3.90.70.10">
    <property type="entry name" value="Cysteine proteinases"/>
    <property type="match status" value="1"/>
</dbReference>
<dbReference type="Pfam" id="PF03412">
    <property type="entry name" value="Peptidase_C39"/>
    <property type="match status" value="1"/>
</dbReference>
<evidence type="ECO:0000259" key="11">
    <source>
        <dbReference type="PROSITE" id="PS50990"/>
    </source>
</evidence>
<comment type="caution">
    <text evidence="12">The sequence shown here is derived from an EMBL/GenBank/DDBJ whole genome shotgun (WGS) entry which is preliminary data.</text>
</comment>
<dbReference type="SUPFAM" id="SSF52540">
    <property type="entry name" value="P-loop containing nucleoside triphosphate hydrolases"/>
    <property type="match status" value="1"/>
</dbReference>
<dbReference type="Pfam" id="PF00005">
    <property type="entry name" value="ABC_tran"/>
    <property type="match status" value="1"/>
</dbReference>
<dbReference type="PROSITE" id="PS50893">
    <property type="entry name" value="ABC_TRANSPORTER_2"/>
    <property type="match status" value="1"/>
</dbReference>
<evidence type="ECO:0000256" key="2">
    <source>
        <dbReference type="ARBA" id="ARBA00022475"/>
    </source>
</evidence>
<keyword evidence="6 8" id="KW-1133">Transmembrane helix</keyword>
<dbReference type="EMBL" id="VUYU01000031">
    <property type="protein sequence ID" value="NHZ37606.1"/>
    <property type="molecule type" value="Genomic_DNA"/>
</dbReference>
<evidence type="ECO:0000256" key="7">
    <source>
        <dbReference type="ARBA" id="ARBA00023136"/>
    </source>
</evidence>
<dbReference type="InterPro" id="IPR005074">
    <property type="entry name" value="Peptidase_C39"/>
</dbReference>
<dbReference type="InterPro" id="IPR039421">
    <property type="entry name" value="Type_1_exporter"/>
</dbReference>
<dbReference type="InterPro" id="IPR011527">
    <property type="entry name" value="ABC1_TM_dom"/>
</dbReference>
<protein>
    <submittedName>
        <fullName evidence="12">Peptidase domain-containing ABC transporter</fullName>
    </submittedName>
</protein>
<dbReference type="InterPro" id="IPR027417">
    <property type="entry name" value="P-loop_NTPase"/>
</dbReference>
<feature type="domain" description="Peptidase C39" evidence="11">
    <location>
        <begin position="35"/>
        <end position="154"/>
    </location>
</feature>
<feature type="transmembrane region" description="Helical" evidence="8">
    <location>
        <begin position="393"/>
        <end position="415"/>
    </location>
</feature>
<evidence type="ECO:0000256" key="1">
    <source>
        <dbReference type="ARBA" id="ARBA00004651"/>
    </source>
</evidence>
<evidence type="ECO:0000313" key="12">
    <source>
        <dbReference type="EMBL" id="NHZ37606.1"/>
    </source>
</evidence>
<dbReference type="PROSITE" id="PS50990">
    <property type="entry name" value="PEPTIDASE_C39"/>
    <property type="match status" value="1"/>
</dbReference>
<comment type="subcellular location">
    <subcellularLocation>
        <location evidence="1">Cell membrane</location>
        <topology evidence="1">Multi-pass membrane protein</topology>
    </subcellularLocation>
</comment>
<reference evidence="12 13" key="1">
    <citation type="submission" date="2019-09" db="EMBL/GenBank/DDBJ databases">
        <title>Taxonomy of Antarctic Massilia spp.: description of Massilia rubra sp. nov., Massilia aquatica sp. nov., Massilia mucilaginosa sp. nov., Massilia frigida sp. nov. isolated from streams, lakes and regoliths.</title>
        <authorList>
            <person name="Holochova P."/>
            <person name="Sedlacek I."/>
            <person name="Kralova S."/>
            <person name="Maslanova I."/>
            <person name="Busse H.-J."/>
            <person name="Stankova E."/>
            <person name="Vrbovska V."/>
            <person name="Kovarovic V."/>
            <person name="Bartak M."/>
            <person name="Svec P."/>
            <person name="Pantucek R."/>
        </authorList>
    </citation>
    <scope>NUCLEOTIDE SEQUENCE [LARGE SCALE GENOMIC DNA]</scope>
    <source>
        <strain evidence="12 13">CCM 8692</strain>
    </source>
</reference>
<feature type="domain" description="ABC transmembrane type-1" evidence="10">
    <location>
        <begin position="186"/>
        <end position="447"/>
    </location>
</feature>
<dbReference type="InterPro" id="IPR036640">
    <property type="entry name" value="ABC1_TM_sf"/>
</dbReference>
<dbReference type="InterPro" id="IPR017871">
    <property type="entry name" value="ABC_transporter-like_CS"/>
</dbReference>
<feature type="transmembrane region" description="Helical" evidence="8">
    <location>
        <begin position="221"/>
        <end position="239"/>
    </location>
</feature>
<dbReference type="InterPro" id="IPR003439">
    <property type="entry name" value="ABC_transporter-like_ATP-bd"/>
</dbReference>
<keyword evidence="2" id="KW-1003">Cell membrane</keyword>
<keyword evidence="13" id="KW-1185">Reference proteome</keyword>
<evidence type="ECO:0000259" key="9">
    <source>
        <dbReference type="PROSITE" id="PS50893"/>
    </source>
</evidence>
<evidence type="ECO:0000256" key="3">
    <source>
        <dbReference type="ARBA" id="ARBA00022692"/>
    </source>
</evidence>
<organism evidence="12 13">
    <name type="scientific">Massilia rubra</name>
    <dbReference type="NCBI Taxonomy" id="2607910"/>
    <lineage>
        <taxon>Bacteria</taxon>
        <taxon>Pseudomonadati</taxon>
        <taxon>Pseudomonadota</taxon>
        <taxon>Betaproteobacteria</taxon>
        <taxon>Burkholderiales</taxon>
        <taxon>Oxalobacteraceae</taxon>
        <taxon>Telluria group</taxon>
        <taxon>Massilia</taxon>
    </lineage>
</organism>
<dbReference type="PROSITE" id="PS50929">
    <property type="entry name" value="ABC_TM1F"/>
    <property type="match status" value="1"/>
</dbReference>
<dbReference type="Gene3D" id="1.20.1560.10">
    <property type="entry name" value="ABC transporter type 1, transmembrane domain"/>
    <property type="match status" value="1"/>
</dbReference>
<accession>A0ABX0LZT7</accession>
<dbReference type="InterPro" id="IPR003593">
    <property type="entry name" value="AAA+_ATPase"/>
</dbReference>
<feature type="transmembrane region" description="Helical" evidence="8">
    <location>
        <begin position="314"/>
        <end position="333"/>
    </location>
</feature>
<proteinExistence type="predicted"/>
<name>A0ABX0LZT7_9BURK</name>
<evidence type="ECO:0000259" key="10">
    <source>
        <dbReference type="PROSITE" id="PS50929"/>
    </source>
</evidence>
<dbReference type="PROSITE" id="PS00211">
    <property type="entry name" value="ABC_TRANSPORTER_1"/>
    <property type="match status" value="1"/>
</dbReference>
<feature type="domain" description="ABC transporter" evidence="9">
    <location>
        <begin position="488"/>
        <end position="721"/>
    </location>
</feature>
<dbReference type="Proteomes" id="UP000785613">
    <property type="component" value="Unassembled WGS sequence"/>
</dbReference>
<dbReference type="CDD" id="cd18567">
    <property type="entry name" value="ABC_6TM_CvaB_RaxB_like"/>
    <property type="match status" value="1"/>
</dbReference>
<dbReference type="Gene3D" id="3.40.50.300">
    <property type="entry name" value="P-loop containing nucleotide triphosphate hydrolases"/>
    <property type="match status" value="1"/>
</dbReference>
<dbReference type="Pfam" id="PF00664">
    <property type="entry name" value="ABC_membrane"/>
    <property type="match status" value="1"/>
</dbReference>
<feature type="transmembrane region" description="Helical" evidence="8">
    <location>
        <begin position="185"/>
        <end position="209"/>
    </location>
</feature>
<evidence type="ECO:0000256" key="4">
    <source>
        <dbReference type="ARBA" id="ARBA00022741"/>
    </source>
</evidence>
<evidence type="ECO:0000256" key="6">
    <source>
        <dbReference type="ARBA" id="ARBA00022989"/>
    </source>
</evidence>
<dbReference type="PANTHER" id="PTHR24221:SF606">
    <property type="entry name" value="COLICIN V SECRETION-PROCESSING ATP-BINDING PROTEIN"/>
    <property type="match status" value="1"/>
</dbReference>
<evidence type="ECO:0000256" key="8">
    <source>
        <dbReference type="SAM" id="Phobius"/>
    </source>
</evidence>
<dbReference type="PANTHER" id="PTHR24221">
    <property type="entry name" value="ATP-BINDING CASSETTE SUB-FAMILY B"/>
    <property type="match status" value="1"/>
</dbReference>
<dbReference type="SMART" id="SM00382">
    <property type="entry name" value="AAA"/>
    <property type="match status" value="1"/>
</dbReference>
<gene>
    <name evidence="12" type="ORF">F0185_29000</name>
</gene>
<keyword evidence="4" id="KW-0547">Nucleotide-binding</keyword>
<keyword evidence="7 8" id="KW-0472">Membrane</keyword>
<keyword evidence="3 8" id="KW-0812">Transmembrane</keyword>
<sequence length="721" mass="77898">MGARSGLHHHRETGAMSKPLDAAAGLGVRLPSILQTEAAECALACLAMIAAYHGNGSDLAHLRRRFGMSLRGATLKDLVSIGVHLGLASRPLRLEPEELEMLATPCILHWDLNHFVVLKQVSAKGVVIHDPAVGVRRLPRAAVLKHFTGVALELSPTAAFESGQARPRVRLAALLGRMTGVKQSLFALAAMALAIEVLAVVSPFFMQWVVDEALVSADRDLLLTLSLGFAFLLIIRVAVTAARGATLIAISSTIKVAGRASLFGHLGDIMSRFGSQEVILQAITTDMVEILLDGLMAAITLCVMLFYAPQLTMLVVAGSVLYALVRAASYTALRDASVEAIVWGAKRDSHFLETLRGMRTIKLFNAQASRQAHWLNLLVETVNRQVTTQKLGLMFRTVNSLLIGIIAILVVWLGAERVLDNTFSVGMLLAFISYKDQFMGRVSALINKALDLFMLRLHAERLADIALTPPEVCHLPLPSNQDSKPMAIRLRDLRFRYGAGDPWVLDGIDLEIAAGESVAIVGPSGCGKTTLLRLLASLLEPVAGDIEVDGRALNRSGLGEYRAQIGVVMQDDQLFAGSIADNISFFADAPSMERIRECARRAAVEDDVNAMPMGFHTLIGDMGTVLSGGQKQRILIARALYREPVLLLLDEATSHLDVQREQAVNAAIGALPMTRIIVAHRRETILSAGRIIVLEEGKVACDLRGEEGRAAYLARMASGEA</sequence>